<keyword evidence="2" id="KW-1133">Transmembrane helix</keyword>
<keyword evidence="2" id="KW-0472">Membrane</keyword>
<keyword evidence="2" id="KW-0812">Transmembrane</keyword>
<evidence type="ECO:0000256" key="2">
    <source>
        <dbReference type="SAM" id="Phobius"/>
    </source>
</evidence>
<evidence type="ECO:0000313" key="4">
    <source>
        <dbReference type="Proteomes" id="UP000799770"/>
    </source>
</evidence>
<sequence>MEGQRQNHTFIDMPSTPVEETYASSPPPYDPIQPTLPRYTSSSHPCEADTATLVLMTDEKVQHKSSGPYPASDSPDYSPPSYQALQLENNILRKQNAGSRRCQRDLFLLLIATIVLLTCFILMNARVLRKRNVLEMELLQEILVFRAQVAEAKSVLKALEL</sequence>
<reference evidence="3" key="1">
    <citation type="journal article" date="2020" name="Stud. Mycol.">
        <title>101 Dothideomycetes genomes: a test case for predicting lifestyles and emergence of pathogens.</title>
        <authorList>
            <person name="Haridas S."/>
            <person name="Albert R."/>
            <person name="Binder M."/>
            <person name="Bloem J."/>
            <person name="Labutti K."/>
            <person name="Salamov A."/>
            <person name="Andreopoulos B."/>
            <person name="Baker S."/>
            <person name="Barry K."/>
            <person name="Bills G."/>
            <person name="Bluhm B."/>
            <person name="Cannon C."/>
            <person name="Castanera R."/>
            <person name="Culley D."/>
            <person name="Daum C."/>
            <person name="Ezra D."/>
            <person name="Gonzalez J."/>
            <person name="Henrissat B."/>
            <person name="Kuo A."/>
            <person name="Liang C."/>
            <person name="Lipzen A."/>
            <person name="Lutzoni F."/>
            <person name="Magnuson J."/>
            <person name="Mondo S."/>
            <person name="Nolan M."/>
            <person name="Ohm R."/>
            <person name="Pangilinan J."/>
            <person name="Park H.-J."/>
            <person name="Ramirez L."/>
            <person name="Alfaro M."/>
            <person name="Sun H."/>
            <person name="Tritt A."/>
            <person name="Yoshinaga Y."/>
            <person name="Zwiers L.-H."/>
            <person name="Turgeon B."/>
            <person name="Goodwin S."/>
            <person name="Spatafora J."/>
            <person name="Crous P."/>
            <person name="Grigoriev I."/>
        </authorList>
    </citation>
    <scope>NUCLEOTIDE SEQUENCE</scope>
    <source>
        <strain evidence="3">CBS 627.86</strain>
    </source>
</reference>
<feature type="region of interest" description="Disordered" evidence="1">
    <location>
        <begin position="1"/>
        <end position="45"/>
    </location>
</feature>
<proteinExistence type="predicted"/>
<name>A0A6A5ZJW7_9PLEO</name>
<evidence type="ECO:0000256" key="1">
    <source>
        <dbReference type="SAM" id="MobiDB-lite"/>
    </source>
</evidence>
<feature type="region of interest" description="Disordered" evidence="1">
    <location>
        <begin position="57"/>
        <end position="80"/>
    </location>
</feature>
<dbReference type="Proteomes" id="UP000799770">
    <property type="component" value="Unassembled WGS sequence"/>
</dbReference>
<dbReference type="EMBL" id="ML977315">
    <property type="protein sequence ID" value="KAF2119679.1"/>
    <property type="molecule type" value="Genomic_DNA"/>
</dbReference>
<organism evidence="3 4">
    <name type="scientific">Lophiotrema nucula</name>
    <dbReference type="NCBI Taxonomy" id="690887"/>
    <lineage>
        <taxon>Eukaryota</taxon>
        <taxon>Fungi</taxon>
        <taxon>Dikarya</taxon>
        <taxon>Ascomycota</taxon>
        <taxon>Pezizomycotina</taxon>
        <taxon>Dothideomycetes</taxon>
        <taxon>Pleosporomycetidae</taxon>
        <taxon>Pleosporales</taxon>
        <taxon>Lophiotremataceae</taxon>
        <taxon>Lophiotrema</taxon>
    </lineage>
</organism>
<feature type="compositionally biased region" description="Low complexity" evidence="1">
    <location>
        <begin position="65"/>
        <end position="80"/>
    </location>
</feature>
<gene>
    <name evidence="3" type="ORF">BDV96DRAFT_350869</name>
</gene>
<dbReference type="AlphaFoldDB" id="A0A6A5ZJW7"/>
<protein>
    <submittedName>
        <fullName evidence="3">Uncharacterized protein</fullName>
    </submittedName>
</protein>
<evidence type="ECO:0000313" key="3">
    <source>
        <dbReference type="EMBL" id="KAF2119679.1"/>
    </source>
</evidence>
<feature type="transmembrane region" description="Helical" evidence="2">
    <location>
        <begin position="106"/>
        <end position="128"/>
    </location>
</feature>
<keyword evidence="4" id="KW-1185">Reference proteome</keyword>
<accession>A0A6A5ZJW7</accession>